<evidence type="ECO:0000313" key="1">
    <source>
        <dbReference type="EMBL" id="ARF70766.1"/>
    </source>
</evidence>
<protein>
    <submittedName>
        <fullName evidence="1">Uncharacterized protein</fullName>
    </submittedName>
</protein>
<organism evidence="1 2">
    <name type="scientific">Paenibacillus larvae subsp. pulvifaciens</name>
    <dbReference type="NCBI Taxonomy" id="1477"/>
    <lineage>
        <taxon>Bacteria</taxon>
        <taxon>Bacillati</taxon>
        <taxon>Bacillota</taxon>
        <taxon>Bacilli</taxon>
        <taxon>Bacillales</taxon>
        <taxon>Paenibacillaceae</taxon>
        <taxon>Paenibacillus</taxon>
    </lineage>
</organism>
<keyword evidence="1" id="KW-0614">Plasmid</keyword>
<accession>A0A1V0V035</accession>
<evidence type="ECO:0000313" key="2">
    <source>
        <dbReference type="Proteomes" id="UP000192727"/>
    </source>
</evidence>
<proteinExistence type="predicted"/>
<dbReference type="AlphaFoldDB" id="A0A1V0V035"/>
<sequence>MVKGIVRLDRVQSVYGGNIDSVVHTADLENGMIVQSGDLVRGREVRKVIVPTTGSGNLRLVSTPEINKSEYSIADGALENCYTPAGKPARAYNLVRSDIFSISTDMVKSIGTEPKKGNYVVADGLKYKEVDKIENEEFIGKIIDLETIGVPVIVGQAGVKSRINKLVVIEVLKN</sequence>
<gene>
    <name evidence="1" type="ORF">B7C51_25180</name>
</gene>
<dbReference type="EMBL" id="CP020558">
    <property type="protein sequence ID" value="ARF70766.1"/>
    <property type="molecule type" value="Genomic_DNA"/>
</dbReference>
<geneLocation type="plasmid" evidence="2">
    <name>pplp3</name>
</geneLocation>
<dbReference type="Proteomes" id="UP000192727">
    <property type="component" value="Plasmid pPLP3"/>
</dbReference>
<reference evidence="1 2" key="1">
    <citation type="submission" date="2017-03" db="EMBL/GenBank/DDBJ databases">
        <title>Paenibacillus larvae genome sequencing.</title>
        <authorList>
            <person name="Dingman D.W."/>
        </authorList>
    </citation>
    <scope>NUCLEOTIDE SEQUENCE [LARGE SCALE GENOMIC DNA]</scope>
    <source>
        <strain evidence="1 2">SAG 10367</strain>
        <plasmid evidence="2">pplp3</plasmid>
    </source>
</reference>
<name>A0A1V0V035_9BACL</name>
<dbReference type="RefSeq" id="WP_083041747.1">
    <property type="nucleotide sequence ID" value="NZ_CP020558.1"/>
</dbReference>